<sequence length="737" mass="82547">MSAVSGVISRQVLPACGSLCFFCPALRARSRQPVKRYKKLIADIFPRNQEEGPNDRKIGKLCEYAAKNPLRIPKITTSLEQRCYKELRNENFQSVKIVMCIYRKLLVSCKEQMPLFASSLLSIMQALLDQTRQDEMRIIGCHTLFDFVNNQIDGTYMFNLEGFIPKLIQLAQEVGEDEREQSLRSAGLQALSSMVWFMGEYSHISAEFDNVVSVVLENYGGCTKKLENMDHDKEGPQNRWVQEVLKNEGHVSPSVDVTASVPSWQTIVNDKGGVNVTMEDAKNPCFWSRVSLYNMAKLAKEATTMRRVLESLFRYFDTGNLWSPEHGLAFPVLKDMQFLMDNSGQNIHFLLSSVSPANTPDNYEAIAHTYSLVSLFSRTKNSSNEVLVRSFQLAFSLRNISLHEGGSLPPSRCRSLFTLATSMILFLSKAYNILPLVHGAKAALSDEKVDPFLQLVEDCKLQAVKTGSGHLANVYGSEEDDTSASKSLLEIGTTKDQTTEFFVSEVLKCLENFSESELSTIKEQLLNEFVPDDVCPLGSQLFMGSSYKIRRVDLENNESLKGVAPVFSIEDDSLADSFESQTKHDSELALEIPNLLSVDQLLESVLETAHQVGRISVTNAPDVPYKEMAHHCETLLMGKQQKMSNVMIAQQIQESMKYLTLHNHEPEVKKMASYPHVDMGSNVAVNPFLDQNFTANSCGPSPTPVPLPCATEHQRHPHFFRLPASSPYDHFLKAAGC</sequence>
<dbReference type="InterPro" id="IPR049152">
    <property type="entry name" value="EFR3-like_ARM"/>
</dbReference>
<name>A0A922E215_CARIL</name>
<evidence type="ECO:0000313" key="2">
    <source>
        <dbReference type="Proteomes" id="UP000811246"/>
    </source>
</evidence>
<dbReference type="Proteomes" id="UP000811246">
    <property type="component" value="Chromosome 9"/>
</dbReference>
<dbReference type="AlphaFoldDB" id="A0A922E215"/>
<evidence type="ECO:0000313" key="1">
    <source>
        <dbReference type="EMBL" id="KAG6694187.1"/>
    </source>
</evidence>
<evidence type="ECO:0008006" key="3">
    <source>
        <dbReference type="Google" id="ProtNLM"/>
    </source>
</evidence>
<protein>
    <recommendedName>
        <fullName evidence="3">ARM repeat superfamily protein</fullName>
    </recommendedName>
</protein>
<dbReference type="PANTHER" id="PTHR46087">
    <property type="entry name" value="PUTATIVE, EXPRESSED-RELATED"/>
    <property type="match status" value="1"/>
</dbReference>
<organism evidence="1 2">
    <name type="scientific">Carya illinoinensis</name>
    <name type="common">Pecan</name>
    <dbReference type="NCBI Taxonomy" id="32201"/>
    <lineage>
        <taxon>Eukaryota</taxon>
        <taxon>Viridiplantae</taxon>
        <taxon>Streptophyta</taxon>
        <taxon>Embryophyta</taxon>
        <taxon>Tracheophyta</taxon>
        <taxon>Spermatophyta</taxon>
        <taxon>Magnoliopsida</taxon>
        <taxon>eudicotyledons</taxon>
        <taxon>Gunneridae</taxon>
        <taxon>Pentapetalae</taxon>
        <taxon>rosids</taxon>
        <taxon>fabids</taxon>
        <taxon>Fagales</taxon>
        <taxon>Juglandaceae</taxon>
        <taxon>Carya</taxon>
    </lineage>
</organism>
<dbReference type="PANTHER" id="PTHR46087:SF9">
    <property type="entry name" value="ARM REPEAT SUPERFAMILY PROTEIN"/>
    <property type="match status" value="1"/>
</dbReference>
<gene>
    <name evidence="1" type="ORF">I3842_09G037100</name>
</gene>
<accession>A0A922E215</accession>
<dbReference type="InterPro" id="IPR055296">
    <property type="entry name" value="SRL2-like"/>
</dbReference>
<dbReference type="Pfam" id="PF21052">
    <property type="entry name" value="EFR3_ARM"/>
    <property type="match status" value="1"/>
</dbReference>
<dbReference type="EMBL" id="CM031833">
    <property type="protein sequence ID" value="KAG6694187.1"/>
    <property type="molecule type" value="Genomic_DNA"/>
</dbReference>
<reference evidence="1" key="1">
    <citation type="submission" date="2021-01" db="EMBL/GenBank/DDBJ databases">
        <authorList>
            <person name="Lovell J.T."/>
            <person name="Bentley N."/>
            <person name="Bhattarai G."/>
            <person name="Jenkins J.W."/>
            <person name="Sreedasyam A."/>
            <person name="Alarcon Y."/>
            <person name="Bock C."/>
            <person name="Boston L."/>
            <person name="Carlson J."/>
            <person name="Cervantes K."/>
            <person name="Clermont K."/>
            <person name="Krom N."/>
            <person name="Kubenka K."/>
            <person name="Mamidi S."/>
            <person name="Mattison C."/>
            <person name="Monteros M."/>
            <person name="Pisani C."/>
            <person name="Plott C."/>
            <person name="Rajasekar S."/>
            <person name="Rhein H.S."/>
            <person name="Rohla C."/>
            <person name="Song M."/>
            <person name="Hilaire R.S."/>
            <person name="Shu S."/>
            <person name="Wells L."/>
            <person name="Wang X."/>
            <person name="Webber J."/>
            <person name="Heerema R.J."/>
            <person name="Klein P."/>
            <person name="Conner P."/>
            <person name="Grauke L."/>
            <person name="Grimwood J."/>
            <person name="Schmutz J."/>
            <person name="Randall J.J."/>
        </authorList>
    </citation>
    <scope>NUCLEOTIDE SEQUENCE</scope>
    <source>
        <tissue evidence="1">Leaf</tissue>
    </source>
</reference>
<proteinExistence type="predicted"/>
<comment type="caution">
    <text evidence="1">The sequence shown here is derived from an EMBL/GenBank/DDBJ whole genome shotgun (WGS) entry which is preliminary data.</text>
</comment>